<dbReference type="RefSeq" id="WP_051739856.1">
    <property type="nucleotide sequence ID" value="NZ_JBEZVI010000002.1"/>
</dbReference>
<protein>
    <submittedName>
        <fullName evidence="2">SUKH-4 family immunity protein</fullName>
    </submittedName>
</protein>
<evidence type="ECO:0000313" key="3">
    <source>
        <dbReference type="Proteomes" id="UP001550853"/>
    </source>
</evidence>
<feature type="region of interest" description="Disordered" evidence="1">
    <location>
        <begin position="237"/>
        <end position="264"/>
    </location>
</feature>
<dbReference type="Proteomes" id="UP001550853">
    <property type="component" value="Unassembled WGS sequence"/>
</dbReference>
<evidence type="ECO:0000256" key="1">
    <source>
        <dbReference type="SAM" id="MobiDB-lite"/>
    </source>
</evidence>
<dbReference type="EMBL" id="JBEZVI010000002">
    <property type="protein sequence ID" value="MEU3708952.1"/>
    <property type="molecule type" value="Genomic_DNA"/>
</dbReference>
<dbReference type="Pfam" id="PF14435">
    <property type="entry name" value="SUKH-4"/>
    <property type="match status" value="1"/>
</dbReference>
<sequence>MTTDTPYAAGAVLPDAVLDTVLADPALLLRADRAALREQLSSLPRADAAAEDGRAVFRQAEAIFGGAPVVRAEFASWLHFAAVVLGRGGYAERIAAAEPGMPWRTEWAWWRPVGRYTAHPNLSGDSGAAAYVHEGRELVEVSGMWCPDRWFDLATGASVAAPPAGTVRRLRPDADAGELPYLFGTEDGDPALAVPPTWEEPEPLDAAGRYLLQEARGVAVVRADAAVLEGWPTGGASYASAEGGSPGGPDSPEEDGPLTADRMDDTFGPDGVRRIPEEELPAALEHGPTRTFLREVGLPAWWAGGVSSFTVAEGLHPLPDDPELLVLGAFELAYGETGTVCVHRASGGILLRHTEDGATPPPFPFSRDVETFTVFLESLRRYMGASWDPYPDEAGAEYDYESRMAELDPRALDEEAPSREIWGHLFATITELGVYGY</sequence>
<gene>
    <name evidence="2" type="ORF">AB0E61_02485</name>
</gene>
<organism evidence="2 3">
    <name type="scientific">Streptomyces catenulae</name>
    <dbReference type="NCBI Taxonomy" id="66875"/>
    <lineage>
        <taxon>Bacteria</taxon>
        <taxon>Bacillati</taxon>
        <taxon>Actinomycetota</taxon>
        <taxon>Actinomycetes</taxon>
        <taxon>Kitasatosporales</taxon>
        <taxon>Streptomycetaceae</taxon>
        <taxon>Streptomyces</taxon>
    </lineage>
</organism>
<accession>A0ABV2YT83</accession>
<keyword evidence="3" id="KW-1185">Reference proteome</keyword>
<evidence type="ECO:0000313" key="2">
    <source>
        <dbReference type="EMBL" id="MEU3708952.1"/>
    </source>
</evidence>
<name>A0ABV2YT83_9ACTN</name>
<dbReference type="InterPro" id="IPR025851">
    <property type="entry name" value="SUKH-4"/>
</dbReference>
<comment type="caution">
    <text evidence="2">The sequence shown here is derived from an EMBL/GenBank/DDBJ whole genome shotgun (WGS) entry which is preliminary data.</text>
</comment>
<proteinExistence type="predicted"/>
<reference evidence="2 3" key="1">
    <citation type="submission" date="2024-06" db="EMBL/GenBank/DDBJ databases">
        <title>The Natural Products Discovery Center: Release of the First 8490 Sequenced Strains for Exploring Actinobacteria Biosynthetic Diversity.</title>
        <authorList>
            <person name="Kalkreuter E."/>
            <person name="Kautsar S.A."/>
            <person name="Yang D."/>
            <person name="Bader C.D."/>
            <person name="Teijaro C.N."/>
            <person name="Fluegel L."/>
            <person name="Davis C.M."/>
            <person name="Simpson J.R."/>
            <person name="Lauterbach L."/>
            <person name="Steele A.D."/>
            <person name="Gui C."/>
            <person name="Meng S."/>
            <person name="Li G."/>
            <person name="Viehrig K."/>
            <person name="Ye F."/>
            <person name="Su P."/>
            <person name="Kiefer A.F."/>
            <person name="Nichols A."/>
            <person name="Cepeda A.J."/>
            <person name="Yan W."/>
            <person name="Fan B."/>
            <person name="Jiang Y."/>
            <person name="Adhikari A."/>
            <person name="Zheng C.-J."/>
            <person name="Schuster L."/>
            <person name="Cowan T.M."/>
            <person name="Smanski M.J."/>
            <person name="Chevrette M.G."/>
            <person name="De Carvalho L.P.S."/>
            <person name="Shen B."/>
        </authorList>
    </citation>
    <scope>NUCLEOTIDE SEQUENCE [LARGE SCALE GENOMIC DNA]</scope>
    <source>
        <strain evidence="2 3">NPDC033039</strain>
    </source>
</reference>